<sequence length="59" mass="6614">MKDWKMKTLVPALVVVLGFALMIAQIRAESEPGAIPLSLIVIGASWLFISRARKRRHRA</sequence>
<comment type="caution">
    <text evidence="2">The sequence shown here is derived from an EMBL/GenBank/DDBJ whole genome shotgun (WGS) entry which is preliminary data.</text>
</comment>
<dbReference type="Proteomes" id="UP000272560">
    <property type="component" value="Unassembled WGS sequence"/>
</dbReference>
<dbReference type="AlphaFoldDB" id="A0A3A5LYI1"/>
<name>A0A3A5LYI1_9MICC</name>
<dbReference type="RefSeq" id="WP_120150318.1">
    <property type="nucleotide sequence ID" value="NZ_QZVT01000013.1"/>
</dbReference>
<gene>
    <name evidence="2" type="ORF">D6T63_17095</name>
</gene>
<keyword evidence="1" id="KW-1133">Transmembrane helix</keyword>
<keyword evidence="1" id="KW-0812">Transmembrane</keyword>
<evidence type="ECO:0000313" key="2">
    <source>
        <dbReference type="EMBL" id="RJT75978.1"/>
    </source>
</evidence>
<proteinExistence type="predicted"/>
<evidence type="ECO:0000313" key="3">
    <source>
        <dbReference type="Proteomes" id="UP000272560"/>
    </source>
</evidence>
<dbReference type="OrthoDB" id="1525374at2"/>
<keyword evidence="3" id="KW-1185">Reference proteome</keyword>
<reference evidence="2 3" key="1">
    <citation type="submission" date="2018-09" db="EMBL/GenBank/DDBJ databases">
        <title>Novel species of Arthrobacter.</title>
        <authorList>
            <person name="Liu Q."/>
            <person name="Xin Y.-H."/>
        </authorList>
    </citation>
    <scope>NUCLEOTIDE SEQUENCE [LARGE SCALE GENOMIC DNA]</scope>
    <source>
        <strain evidence="2 3">Hz2</strain>
    </source>
</reference>
<protein>
    <submittedName>
        <fullName evidence="2">Uncharacterized protein</fullName>
    </submittedName>
</protein>
<organism evidence="2 3">
    <name type="scientific">Arthrobacter cheniae</name>
    <dbReference type="NCBI Taxonomy" id="1258888"/>
    <lineage>
        <taxon>Bacteria</taxon>
        <taxon>Bacillati</taxon>
        <taxon>Actinomycetota</taxon>
        <taxon>Actinomycetes</taxon>
        <taxon>Micrococcales</taxon>
        <taxon>Micrococcaceae</taxon>
        <taxon>Arthrobacter</taxon>
    </lineage>
</organism>
<dbReference type="EMBL" id="QZVT01000013">
    <property type="protein sequence ID" value="RJT75978.1"/>
    <property type="molecule type" value="Genomic_DNA"/>
</dbReference>
<feature type="transmembrane region" description="Helical" evidence="1">
    <location>
        <begin position="34"/>
        <end position="52"/>
    </location>
</feature>
<evidence type="ECO:0000256" key="1">
    <source>
        <dbReference type="SAM" id="Phobius"/>
    </source>
</evidence>
<keyword evidence="1" id="KW-0472">Membrane</keyword>
<accession>A0A3A5LYI1</accession>